<sequence length="412" mass="47846">MGKVMFVSYGGGHINIINEVIRGIIKNKDIDFKLLALTTAYDKSVSLFSNKYIKKISDYKDLFKKDIEKINYYGSLILEDNYNASSGISKEDTLIYLGLSMFELVQTHGEQKAFDLYNKKKRQAFLPIKTMKKILEYEDISLVVTTTSPRFEEASLTAANELGIETIQILDLFGELYPLPKANHIVCMNSYISESLKRQGLIKNKYYYFGQPAIEKTVKNILSIDKVIIKNKLELNSNKTLLYATQKPNIYNEDFSYYDFAGYETINDNIFSIFEFLYEKYNINILVRLHPNENFNDYKKWFDKYNFVQYINNKCNLEESLAICDILLNQASTVSVEAISANKDVFTFKYHLDKTFPLPAVMNDPFIFSDGFEELKQKLSLYFENKLKTKKIGNFLEFDSVENILKLIEDLV</sequence>
<dbReference type="InterPro" id="IPR043148">
    <property type="entry name" value="TagF_C"/>
</dbReference>
<dbReference type="SUPFAM" id="SSF53756">
    <property type="entry name" value="UDP-Glycosyltransferase/glycogen phosphorylase"/>
    <property type="match status" value="1"/>
</dbReference>
<evidence type="ECO:0000313" key="2">
    <source>
        <dbReference type="Proteomes" id="UP000035462"/>
    </source>
</evidence>
<comment type="caution">
    <text evidence="1">The sequence shown here is derived from an EMBL/GenBank/DDBJ whole genome shotgun (WGS) entry which is preliminary data.</text>
</comment>
<name>A0A837JA46_9BACT</name>
<proteinExistence type="predicted"/>
<dbReference type="Proteomes" id="UP000035462">
    <property type="component" value="Unassembled WGS sequence"/>
</dbReference>
<dbReference type="Gene3D" id="3.40.50.12580">
    <property type="match status" value="1"/>
</dbReference>
<evidence type="ECO:0000313" key="1">
    <source>
        <dbReference type="EMBL" id="KLE03670.1"/>
    </source>
</evidence>
<accession>A0A837JA46</accession>
<reference evidence="1 2" key="1">
    <citation type="submission" date="2014-01" db="EMBL/GenBank/DDBJ databases">
        <title>Development of a Comparative Genomic Fingerprinting Assay for High Resolution Genotyping of Arcobacter butzleri.</title>
        <authorList>
            <person name="Webb A.L."/>
            <person name="Inglis G.D."/>
            <person name="Kruczkiewicz P."/>
            <person name="Selinger L.B."/>
            <person name="Taboada E.N."/>
        </authorList>
    </citation>
    <scope>NUCLEOTIDE SEQUENCE [LARGE SCALE GENOMIC DNA]</scope>
    <source>
        <strain evidence="1 2">L352</strain>
    </source>
</reference>
<dbReference type="EMBL" id="JAIT01000059">
    <property type="protein sequence ID" value="KLE03670.1"/>
    <property type="molecule type" value="Genomic_DNA"/>
</dbReference>
<organism evidence="1 2">
    <name type="scientific">Aliarcobacter butzleri L352</name>
    <dbReference type="NCBI Taxonomy" id="1447260"/>
    <lineage>
        <taxon>Bacteria</taxon>
        <taxon>Pseudomonadati</taxon>
        <taxon>Campylobacterota</taxon>
        <taxon>Epsilonproteobacteria</taxon>
        <taxon>Campylobacterales</taxon>
        <taxon>Arcobacteraceae</taxon>
        <taxon>Aliarcobacter</taxon>
    </lineage>
</organism>
<gene>
    <name evidence="1" type="ORF">AF77_09430</name>
</gene>
<dbReference type="AlphaFoldDB" id="A0A837JA46"/>
<dbReference type="RefSeq" id="WP_046995235.1">
    <property type="nucleotide sequence ID" value="NZ_JAIT01000059.1"/>
</dbReference>
<protein>
    <submittedName>
        <fullName evidence="1">Uncharacterized protein</fullName>
    </submittedName>
</protein>